<dbReference type="AlphaFoldDB" id="A0A9Q0BFL2"/>
<evidence type="ECO:0000313" key="3">
    <source>
        <dbReference type="Proteomes" id="UP001055219"/>
    </source>
</evidence>
<sequence length="458" mass="51222">MGIQGPLTAQALGRSPYDQDVVSGEGEVDPNTPNQQYDSRGRHINPETKRINRDIVRAHNEVMLVVGVAEPDNPHTASELEEKRQHYAYESHLGQRMIWATNRCFEMVGVFGVAGLRQRLLVSKSDAPNLLAHYIERRFLPPWTPWESSSGVKEKMARYCWKYLQIHLELFAIYQRLGLVSKYQLLPTWRFFIPFTQDSPITPMQSLTGYTPSAIMQWETEVTPPEQEERAAQPGAESEAVTTTPSGDAEDHNPASPEGEPNEPPVLSRRQSTVSAGINNEYDSDDDLHDVVSATLISFDVEATETTDLPQGLWSAELRPSTGPENSRVPLAPTYLATELSNLPSVLAAKVLSYSAIRVVLAPAEAMTLRLIARSFCLRNGLPVDGIRGIGLMQGANFTWLVNFLCVELTWLSLSGEVWSAASAISAWLHKSEEEWKDFEGKEWGDWLGPWYTSETYC</sequence>
<dbReference type="GeneID" id="75828696"/>
<keyword evidence="3" id="KW-1185">Reference proteome</keyword>
<feature type="region of interest" description="Disordered" evidence="1">
    <location>
        <begin position="1"/>
        <end position="43"/>
    </location>
</feature>
<dbReference type="RefSeq" id="XP_051363877.1">
    <property type="nucleotide sequence ID" value="XM_051504793.1"/>
</dbReference>
<comment type="caution">
    <text evidence="2">The sequence shown here is derived from an EMBL/GenBank/DDBJ whole genome shotgun (WGS) entry which is preliminary data.</text>
</comment>
<reference evidence="2" key="2">
    <citation type="submission" date="2022-07" db="EMBL/GenBank/DDBJ databases">
        <authorList>
            <person name="Goncalves M.F.M."/>
            <person name="Hilario S."/>
            <person name="Van De Peer Y."/>
            <person name="Esteves A.C."/>
            <person name="Alves A."/>
        </authorList>
    </citation>
    <scope>NUCLEOTIDE SEQUENCE</scope>
    <source>
        <strain evidence="2">MUM 19.33</strain>
    </source>
</reference>
<gene>
    <name evidence="2" type="ORF">J7T54_002183</name>
</gene>
<accession>A0A9Q0BFL2</accession>
<proteinExistence type="predicted"/>
<evidence type="ECO:0000256" key="1">
    <source>
        <dbReference type="SAM" id="MobiDB-lite"/>
    </source>
</evidence>
<dbReference type="OrthoDB" id="5383784at2759"/>
<protein>
    <submittedName>
        <fullName evidence="2">Uncharacterized protein</fullName>
    </submittedName>
</protein>
<reference evidence="2" key="1">
    <citation type="journal article" date="2021" name="J Fungi (Basel)">
        <title>Genomic and Metabolomic Analyses of the Marine Fungus Emericellopsis cladophorae: Insights into Saltwater Adaptability Mechanisms and Its Biosynthetic Potential.</title>
        <authorList>
            <person name="Goncalves M.F.M."/>
            <person name="Hilario S."/>
            <person name="Van de Peer Y."/>
            <person name="Esteves A.C."/>
            <person name="Alves A."/>
        </authorList>
    </citation>
    <scope>NUCLEOTIDE SEQUENCE</scope>
    <source>
        <strain evidence="2">MUM 19.33</strain>
    </source>
</reference>
<name>A0A9Q0BFL2_9HYPO</name>
<evidence type="ECO:0000313" key="2">
    <source>
        <dbReference type="EMBL" id="KAI6783021.1"/>
    </source>
</evidence>
<organism evidence="2 3">
    <name type="scientific">Emericellopsis cladophorae</name>
    <dbReference type="NCBI Taxonomy" id="2686198"/>
    <lineage>
        <taxon>Eukaryota</taxon>
        <taxon>Fungi</taxon>
        <taxon>Dikarya</taxon>
        <taxon>Ascomycota</taxon>
        <taxon>Pezizomycotina</taxon>
        <taxon>Sordariomycetes</taxon>
        <taxon>Hypocreomycetidae</taxon>
        <taxon>Hypocreales</taxon>
        <taxon>Bionectriaceae</taxon>
        <taxon>Emericellopsis</taxon>
    </lineage>
</organism>
<feature type="region of interest" description="Disordered" evidence="1">
    <location>
        <begin position="222"/>
        <end position="273"/>
    </location>
</feature>
<dbReference type="Proteomes" id="UP001055219">
    <property type="component" value="Unassembled WGS sequence"/>
</dbReference>
<dbReference type="EMBL" id="JAGIXG020000010">
    <property type="protein sequence ID" value="KAI6783021.1"/>
    <property type="molecule type" value="Genomic_DNA"/>
</dbReference>